<dbReference type="Gene3D" id="3.20.20.80">
    <property type="entry name" value="Glycosidases"/>
    <property type="match status" value="1"/>
</dbReference>
<sequence>MSWRQSIRSCTTTLFAALALGFASAIAAATPAPANHTPATSAATSDVWYEIFVRSWVDTDGDGIGDLNGVTAKLDYLKSLGVSGIWLMPINPSPSNHGYDITDYYGINPQYGSMQDFEKLLAEAHKRGIKIIMDLVMNHSSDQHPWFRAALDPKSPYHDWYQWSNPHTDLKAISATGTPAWHRLHGRHYLGVFTGAMPDLDFDNPAVRQEMIRIGRYWLEKGVDGFRVDAVQHVYLDFKADTDNPQVLAKNIAWLEQFRAGMNAVNPQAYIVGEVTQPSAEKLAPYFKPLSAVFDFPLAEKLIASARQERNDGLDRLLGHIDTTYRATTGRSGVDAPFLSNHDQNRVMSQLDGNADHMRMAAAMLLTLPGEPFIYYGEEIGMRGQKPDPDIRTPMRWNRATNAPGETTWRAGHDDPATSVEAQRGDPDSLLNFYTALIHWRSQVSALRDGELTPHTTNNPRLVAYRLDDASSHVLVLHNLSGKPQTITPDKARRVLLQSKPGVALHDGVLHLPPYSTAVLQ</sequence>
<feature type="signal peptide" evidence="7">
    <location>
        <begin position="1"/>
        <end position="27"/>
    </location>
</feature>
<evidence type="ECO:0000256" key="6">
    <source>
        <dbReference type="SAM" id="MobiDB-lite"/>
    </source>
</evidence>
<dbReference type="PRINTS" id="PR00110">
    <property type="entry name" value="ALPHAAMYLASE"/>
</dbReference>
<comment type="similarity">
    <text evidence="1 4">Belongs to the glycosyl hydrolase 13 family.</text>
</comment>
<reference evidence="10" key="1">
    <citation type="journal article" date="2019" name="Int. J. Syst. Evol. Microbiol.">
        <title>The Global Catalogue of Microorganisms (GCM) 10K type strain sequencing project: providing services to taxonomists for standard genome sequencing and annotation.</title>
        <authorList>
            <consortium name="The Broad Institute Genomics Platform"/>
            <consortium name="The Broad Institute Genome Sequencing Center for Infectious Disease"/>
            <person name="Wu L."/>
            <person name="Ma J."/>
        </authorList>
    </citation>
    <scope>NUCLEOTIDE SEQUENCE [LARGE SCALE GENOMIC DNA]</scope>
    <source>
        <strain evidence="10">JCM 16242</strain>
    </source>
</reference>
<keyword evidence="3 5" id="KW-0326">Glycosidase</keyword>
<comment type="caution">
    <text evidence="9">The sequence shown here is derived from an EMBL/GenBank/DDBJ whole genome shotgun (WGS) entry which is preliminary data.</text>
</comment>
<accession>A0ABP3EDP8</accession>
<comment type="catalytic activity">
    <reaction evidence="5">
        <text>Endohydrolysis of (1-&gt;4)-alpha-D-glucosidic linkages in polysaccharides containing three or more (1-&gt;4)-alpha-linked D-glucose units.</text>
        <dbReference type="EC" id="3.2.1.1"/>
    </reaction>
</comment>
<dbReference type="SUPFAM" id="SSF51445">
    <property type="entry name" value="(Trans)glycosidases"/>
    <property type="match status" value="1"/>
</dbReference>
<evidence type="ECO:0000256" key="4">
    <source>
        <dbReference type="RuleBase" id="RU003615"/>
    </source>
</evidence>
<dbReference type="InterPro" id="IPR017853">
    <property type="entry name" value="GH"/>
</dbReference>
<dbReference type="GO" id="GO:0016787">
    <property type="term" value="F:hydrolase activity"/>
    <property type="evidence" value="ECO:0007669"/>
    <property type="project" value="UniProtKB-KW"/>
</dbReference>
<proteinExistence type="inferred from homology"/>
<dbReference type="InterPro" id="IPR056300">
    <property type="entry name" value="SusG-like_C"/>
</dbReference>
<dbReference type="Proteomes" id="UP001500657">
    <property type="component" value="Unassembled WGS sequence"/>
</dbReference>
<evidence type="ECO:0000313" key="9">
    <source>
        <dbReference type="EMBL" id="GAA0257078.1"/>
    </source>
</evidence>
<gene>
    <name evidence="9" type="ORF">GCM10009126_22820</name>
</gene>
<dbReference type="PANTHER" id="PTHR10357:SF179">
    <property type="entry name" value="NEUTRAL AND BASIC AMINO ACID TRANSPORT PROTEIN RBAT"/>
    <property type="match status" value="1"/>
</dbReference>
<dbReference type="RefSeq" id="WP_343882897.1">
    <property type="nucleotide sequence ID" value="NZ_BAAAFO010000003.1"/>
</dbReference>
<evidence type="ECO:0000259" key="8">
    <source>
        <dbReference type="SMART" id="SM00642"/>
    </source>
</evidence>
<dbReference type="Gene3D" id="3.90.400.10">
    <property type="entry name" value="Oligo-1,6-glucosidase, Domain 2"/>
    <property type="match status" value="1"/>
</dbReference>
<dbReference type="PANTHER" id="PTHR10357">
    <property type="entry name" value="ALPHA-AMYLASE FAMILY MEMBER"/>
    <property type="match status" value="1"/>
</dbReference>
<keyword evidence="2 5" id="KW-0378">Hydrolase</keyword>
<dbReference type="InterPro" id="IPR045857">
    <property type="entry name" value="O16G_dom_2"/>
</dbReference>
<evidence type="ECO:0000256" key="1">
    <source>
        <dbReference type="ARBA" id="ARBA00008061"/>
    </source>
</evidence>
<name>A0ABP3EDP8_9GAMM</name>
<protein>
    <recommendedName>
        <fullName evidence="5">Alpha-amylase</fullName>
        <ecNumber evidence="5">3.2.1.1</ecNumber>
    </recommendedName>
</protein>
<dbReference type="Pfam" id="PF00128">
    <property type="entry name" value="Alpha-amylase"/>
    <property type="match status" value="1"/>
</dbReference>
<dbReference type="InterPro" id="IPR006047">
    <property type="entry name" value="GH13_cat_dom"/>
</dbReference>
<keyword evidence="7" id="KW-0732">Signal</keyword>
<evidence type="ECO:0000256" key="7">
    <source>
        <dbReference type="SAM" id="SignalP"/>
    </source>
</evidence>
<dbReference type="Pfam" id="PF23915">
    <property type="entry name" value="SusG_C"/>
    <property type="match status" value="1"/>
</dbReference>
<dbReference type="EC" id="3.2.1.1" evidence="5"/>
<dbReference type="InterPro" id="IPR006046">
    <property type="entry name" value="Alpha_amylase"/>
</dbReference>
<dbReference type="SMART" id="SM00642">
    <property type="entry name" value="Aamy"/>
    <property type="match status" value="1"/>
</dbReference>
<dbReference type="CDD" id="cd11316">
    <property type="entry name" value="AmyAc_bac2_AmyA"/>
    <property type="match status" value="1"/>
</dbReference>
<feature type="domain" description="Glycosyl hydrolase family 13 catalytic" evidence="8">
    <location>
        <begin position="50"/>
        <end position="441"/>
    </location>
</feature>
<keyword evidence="10" id="KW-1185">Reference proteome</keyword>
<dbReference type="EMBL" id="BAAAFO010000003">
    <property type="protein sequence ID" value="GAA0257078.1"/>
    <property type="molecule type" value="Genomic_DNA"/>
</dbReference>
<evidence type="ECO:0000313" key="10">
    <source>
        <dbReference type="Proteomes" id="UP001500657"/>
    </source>
</evidence>
<feature type="region of interest" description="Disordered" evidence="6">
    <location>
        <begin position="401"/>
        <end position="424"/>
    </location>
</feature>
<keyword evidence="5" id="KW-0119">Carbohydrate metabolism</keyword>
<feature type="chain" id="PRO_5046966364" description="Alpha-amylase" evidence="7">
    <location>
        <begin position="28"/>
        <end position="521"/>
    </location>
</feature>
<evidence type="ECO:0000256" key="5">
    <source>
        <dbReference type="RuleBase" id="RU361134"/>
    </source>
</evidence>
<dbReference type="SUPFAM" id="SSF51011">
    <property type="entry name" value="Glycosyl hydrolase domain"/>
    <property type="match status" value="1"/>
</dbReference>
<organism evidence="9 10">
    <name type="scientific">Rhodanobacter caeni</name>
    <dbReference type="NCBI Taxonomy" id="657654"/>
    <lineage>
        <taxon>Bacteria</taxon>
        <taxon>Pseudomonadati</taxon>
        <taxon>Pseudomonadota</taxon>
        <taxon>Gammaproteobacteria</taxon>
        <taxon>Lysobacterales</taxon>
        <taxon>Rhodanobacteraceae</taxon>
        <taxon>Rhodanobacter</taxon>
    </lineage>
</organism>
<evidence type="ECO:0000256" key="2">
    <source>
        <dbReference type="ARBA" id="ARBA00022801"/>
    </source>
</evidence>
<evidence type="ECO:0000256" key="3">
    <source>
        <dbReference type="ARBA" id="ARBA00023295"/>
    </source>
</evidence>